<dbReference type="AlphaFoldDB" id="A0A671RE13"/>
<dbReference type="PANTHER" id="PTHR35268:SF1">
    <property type="entry name" value="UBIQUINOL-CYTOCHROME-C REDUCTASE COMPLEX ASSEMBLY FACTOR 4"/>
    <property type="match status" value="1"/>
</dbReference>
<proteinExistence type="inferred from homology"/>
<reference evidence="12" key="2">
    <citation type="submission" date="2025-09" db="UniProtKB">
        <authorList>
            <consortium name="Ensembl"/>
        </authorList>
    </citation>
    <scope>IDENTIFICATION</scope>
</reference>
<keyword evidence="9" id="KW-0496">Mitochondrion</keyword>
<evidence type="ECO:0000256" key="3">
    <source>
        <dbReference type="ARBA" id="ARBA00022660"/>
    </source>
</evidence>
<evidence type="ECO:0000256" key="8">
    <source>
        <dbReference type="ARBA" id="ARBA00022989"/>
    </source>
</evidence>
<evidence type="ECO:0000256" key="9">
    <source>
        <dbReference type="ARBA" id="ARBA00023128"/>
    </source>
</evidence>
<sequence>LNLYLCRPCATRMLSLTSQLNAKSRKLPDDNEASKPIQFSTSKASHRSWKVDRSMGSSYQRPWWKVLPISLVGVGFVVWCIFRRETEIDESLEKNLHEHLPGLLFDEEQEGVGELPECSDAAPLLST</sequence>
<keyword evidence="2" id="KW-0813">Transport</keyword>
<dbReference type="Proteomes" id="UP000472260">
    <property type="component" value="Unassembled WGS sequence"/>
</dbReference>
<protein>
    <submittedName>
        <fullName evidence="12">Si:ch211-231f6.6</fullName>
    </submittedName>
</protein>
<dbReference type="Ensembl" id="ENSSANT00000086640.1">
    <property type="protein sequence ID" value="ENSSANP00000081532.1"/>
    <property type="gene ID" value="ENSSANG00000040504.1"/>
</dbReference>
<evidence type="ECO:0000313" key="13">
    <source>
        <dbReference type="Proteomes" id="UP000472260"/>
    </source>
</evidence>
<comment type="similarity">
    <text evidence="11">Belongs to the UQCC4 family.</text>
</comment>
<name>A0A671RE13_9TELE</name>
<evidence type="ECO:0000256" key="2">
    <source>
        <dbReference type="ARBA" id="ARBA00022448"/>
    </source>
</evidence>
<keyword evidence="7" id="KW-0249">Electron transport</keyword>
<evidence type="ECO:0000256" key="4">
    <source>
        <dbReference type="ARBA" id="ARBA00022692"/>
    </source>
</evidence>
<keyword evidence="13" id="KW-1185">Reference proteome</keyword>
<organism evidence="12 13">
    <name type="scientific">Sinocyclocheilus anshuiensis</name>
    <dbReference type="NCBI Taxonomy" id="1608454"/>
    <lineage>
        <taxon>Eukaryota</taxon>
        <taxon>Metazoa</taxon>
        <taxon>Chordata</taxon>
        <taxon>Craniata</taxon>
        <taxon>Vertebrata</taxon>
        <taxon>Euteleostomi</taxon>
        <taxon>Actinopterygii</taxon>
        <taxon>Neopterygii</taxon>
        <taxon>Teleostei</taxon>
        <taxon>Ostariophysi</taxon>
        <taxon>Cypriniformes</taxon>
        <taxon>Cyprinidae</taxon>
        <taxon>Cyprininae</taxon>
        <taxon>Sinocyclocheilus</taxon>
    </lineage>
</organism>
<dbReference type="PRINTS" id="PR02042">
    <property type="entry name" value="CCSMST1"/>
</dbReference>
<keyword evidence="6" id="KW-0999">Mitochondrion inner membrane</keyword>
<dbReference type="GO" id="GO:0005743">
    <property type="term" value="C:mitochondrial inner membrane"/>
    <property type="evidence" value="ECO:0007669"/>
    <property type="project" value="UniProtKB-SubCell"/>
</dbReference>
<accession>A0A671RE13</accession>
<dbReference type="InterPro" id="IPR023248">
    <property type="entry name" value="UQCC4_vert"/>
</dbReference>
<evidence type="ECO:0000256" key="5">
    <source>
        <dbReference type="ARBA" id="ARBA00022729"/>
    </source>
</evidence>
<dbReference type="Pfam" id="PF15013">
    <property type="entry name" value="CCSMST1"/>
    <property type="match status" value="1"/>
</dbReference>
<keyword evidence="3" id="KW-0679">Respiratory chain</keyword>
<reference evidence="12" key="1">
    <citation type="submission" date="2025-08" db="UniProtKB">
        <authorList>
            <consortium name="Ensembl"/>
        </authorList>
    </citation>
    <scope>IDENTIFICATION</scope>
</reference>
<evidence type="ECO:0000256" key="6">
    <source>
        <dbReference type="ARBA" id="ARBA00022792"/>
    </source>
</evidence>
<keyword evidence="10" id="KW-0472">Membrane</keyword>
<evidence type="ECO:0000256" key="7">
    <source>
        <dbReference type="ARBA" id="ARBA00022982"/>
    </source>
</evidence>
<evidence type="ECO:0000313" key="12">
    <source>
        <dbReference type="Ensembl" id="ENSSANP00000081532.1"/>
    </source>
</evidence>
<keyword evidence="4" id="KW-0812">Transmembrane</keyword>
<dbReference type="InterPro" id="IPR029160">
    <property type="entry name" value="UQCC4"/>
</dbReference>
<evidence type="ECO:0000256" key="10">
    <source>
        <dbReference type="ARBA" id="ARBA00023136"/>
    </source>
</evidence>
<evidence type="ECO:0000256" key="11">
    <source>
        <dbReference type="ARBA" id="ARBA00034713"/>
    </source>
</evidence>
<dbReference type="PANTHER" id="PTHR35268">
    <property type="entry name" value="PROTEIN CCSMST1"/>
    <property type="match status" value="1"/>
</dbReference>
<keyword evidence="5" id="KW-0732">Signal</keyword>
<comment type="subcellular location">
    <subcellularLocation>
        <location evidence="1">Mitochondrion inner membrane</location>
        <topology evidence="1">Single-pass membrane protein</topology>
    </subcellularLocation>
</comment>
<keyword evidence="8" id="KW-1133">Transmembrane helix</keyword>
<evidence type="ECO:0000256" key="1">
    <source>
        <dbReference type="ARBA" id="ARBA00004434"/>
    </source>
</evidence>